<dbReference type="AlphaFoldDB" id="A0A4Q1JWB9"/>
<gene>
    <name evidence="7" type="ORF">EPA99_08725</name>
</gene>
<dbReference type="InterPro" id="IPR000421">
    <property type="entry name" value="FA58C"/>
</dbReference>
<dbReference type="InterPro" id="IPR003961">
    <property type="entry name" value="FN3_dom"/>
</dbReference>
<dbReference type="Proteomes" id="UP000289784">
    <property type="component" value="Unassembled WGS sequence"/>
</dbReference>
<evidence type="ECO:0000256" key="4">
    <source>
        <dbReference type="SAM" id="SignalP"/>
    </source>
</evidence>
<evidence type="ECO:0000259" key="6">
    <source>
        <dbReference type="PROSITE" id="PS50853"/>
    </source>
</evidence>
<dbReference type="Pfam" id="PF00754">
    <property type="entry name" value="F5_F8_type_C"/>
    <property type="match status" value="1"/>
</dbReference>
<keyword evidence="4" id="KW-0732">Signal</keyword>
<sequence>MRLTALACLLLACALPPGARGEQAPTSPRSYANPVDLDYRYNFEQLQQGISYRTGADPVIVRHGDAWYLFLTIADGYWRSTNLLDWTFVQPSRWPFEALVAPAAVSDGDALVLMQSAYAPRPLLGSTDPANGRLEFLTRLLPELPTAVKENWDAHVPAGQIPSGPWDPDLFIDDDGQWYLYWGSSDVFPLYGIALDRNARGFAYRGTPRPLLALDPAHHGWERFGQDHRGAFFPDGKPVGNYLEGAWMTKHAGRYYLQYGAPGTEHNAYANGTYVADAPLGPFTYAEYNPIAYKPGGFVQGAGHGSTFQDAHGNWFNSGTPWIGVNWTFERRIAVFPAGFYADGQMRVSTRFGDFPHWMPTQKVDDPEALFTGWMLLSYRKPAKASSDDGDHLAANVTDEDPRSFWVAQTAQAGQTLTVDLQGEKTVRAVQVNYTDYQSGVFADGPQIYTSFRLQHSRDGRRWEPLAEVGDDPATRRDRPNAYLQLPTAVRTRYIRYVHGHVGAQHLAISDLRVFGNTDGPAPPAPAQVTATRDADRRQASIRWTPVPGAVGYNVRWGVAPDRLTLTYQVFADRGTQLELRALNTTPGYAVSVEAFDERGVSPLGPVVELP</sequence>
<reference evidence="7 8" key="1">
    <citation type="submission" date="2019-01" db="EMBL/GenBank/DDBJ databases">
        <title>Pseudoxanthomonas composti sp. nov., isolated from compost.</title>
        <authorList>
            <person name="Yang G."/>
        </authorList>
    </citation>
    <scope>NUCLEOTIDE SEQUENCE [LARGE SCALE GENOMIC DNA]</scope>
    <source>
        <strain evidence="7 8">GSS15</strain>
    </source>
</reference>
<dbReference type="InterPro" id="IPR008979">
    <property type="entry name" value="Galactose-bd-like_sf"/>
</dbReference>
<dbReference type="PROSITE" id="PS50853">
    <property type="entry name" value="FN3"/>
    <property type="match status" value="1"/>
</dbReference>
<dbReference type="SUPFAM" id="SSF75005">
    <property type="entry name" value="Arabinanase/levansucrase/invertase"/>
    <property type="match status" value="1"/>
</dbReference>
<dbReference type="RefSeq" id="WP_129470840.1">
    <property type="nucleotide sequence ID" value="NZ_SAWZ01000004.1"/>
</dbReference>
<dbReference type="InterPro" id="IPR013783">
    <property type="entry name" value="Ig-like_fold"/>
</dbReference>
<dbReference type="GO" id="GO:0004553">
    <property type="term" value="F:hydrolase activity, hydrolyzing O-glycosyl compounds"/>
    <property type="evidence" value="ECO:0007669"/>
    <property type="project" value="InterPro"/>
</dbReference>
<dbReference type="PANTHER" id="PTHR42812">
    <property type="entry name" value="BETA-XYLOSIDASE"/>
    <property type="match status" value="1"/>
</dbReference>
<evidence type="ECO:0000259" key="5">
    <source>
        <dbReference type="PROSITE" id="PS50022"/>
    </source>
</evidence>
<feature type="domain" description="F5/8 type C" evidence="5">
    <location>
        <begin position="364"/>
        <end position="517"/>
    </location>
</feature>
<dbReference type="GO" id="GO:0005975">
    <property type="term" value="P:carbohydrate metabolic process"/>
    <property type="evidence" value="ECO:0007669"/>
    <property type="project" value="InterPro"/>
</dbReference>
<dbReference type="InterPro" id="IPR051795">
    <property type="entry name" value="Glycosyl_Hydrlase_43"/>
</dbReference>
<dbReference type="InterPro" id="IPR006710">
    <property type="entry name" value="Glyco_hydro_43"/>
</dbReference>
<keyword evidence="2" id="KW-0378">Hydrolase</keyword>
<protein>
    <submittedName>
        <fullName evidence="7">Coagulation factor 5/8 type domain protein</fullName>
    </submittedName>
</protein>
<evidence type="ECO:0000256" key="3">
    <source>
        <dbReference type="ARBA" id="ARBA00023295"/>
    </source>
</evidence>
<dbReference type="InterPro" id="IPR023296">
    <property type="entry name" value="Glyco_hydro_beta-prop_sf"/>
</dbReference>
<dbReference type="InterPro" id="IPR036116">
    <property type="entry name" value="FN3_sf"/>
</dbReference>
<evidence type="ECO:0000313" key="8">
    <source>
        <dbReference type="Proteomes" id="UP000289784"/>
    </source>
</evidence>
<evidence type="ECO:0000256" key="1">
    <source>
        <dbReference type="ARBA" id="ARBA00009865"/>
    </source>
</evidence>
<keyword evidence="8" id="KW-1185">Reference proteome</keyword>
<feature type="signal peptide" evidence="4">
    <location>
        <begin position="1"/>
        <end position="19"/>
    </location>
</feature>
<dbReference type="PANTHER" id="PTHR42812:SF14">
    <property type="entry name" value="SECRETED PROTEIN"/>
    <property type="match status" value="1"/>
</dbReference>
<evidence type="ECO:0000256" key="2">
    <source>
        <dbReference type="ARBA" id="ARBA00022801"/>
    </source>
</evidence>
<dbReference type="EMBL" id="SAWZ01000004">
    <property type="protein sequence ID" value="RXR05928.1"/>
    <property type="molecule type" value="Genomic_DNA"/>
</dbReference>
<dbReference type="SUPFAM" id="SSF49785">
    <property type="entry name" value="Galactose-binding domain-like"/>
    <property type="match status" value="1"/>
</dbReference>
<accession>A0A4Q1JWB9</accession>
<comment type="similarity">
    <text evidence="1">Belongs to the glycosyl hydrolase 43 family.</text>
</comment>
<feature type="domain" description="Fibronectin type-III" evidence="6">
    <location>
        <begin position="523"/>
        <end position="611"/>
    </location>
</feature>
<dbReference type="Gene3D" id="2.60.40.10">
    <property type="entry name" value="Immunoglobulins"/>
    <property type="match status" value="1"/>
</dbReference>
<dbReference type="Pfam" id="PF04616">
    <property type="entry name" value="Glyco_hydro_43"/>
    <property type="match status" value="1"/>
</dbReference>
<comment type="caution">
    <text evidence="7">The sequence shown here is derived from an EMBL/GenBank/DDBJ whole genome shotgun (WGS) entry which is preliminary data.</text>
</comment>
<dbReference type="Gene3D" id="2.115.10.20">
    <property type="entry name" value="Glycosyl hydrolase domain, family 43"/>
    <property type="match status" value="1"/>
</dbReference>
<dbReference type="OrthoDB" id="9801455at2"/>
<dbReference type="CDD" id="cd00063">
    <property type="entry name" value="FN3"/>
    <property type="match status" value="1"/>
</dbReference>
<name>A0A4Q1JWB9_9GAMM</name>
<dbReference type="PROSITE" id="PS50022">
    <property type="entry name" value="FA58C_3"/>
    <property type="match status" value="1"/>
</dbReference>
<organism evidence="7 8">
    <name type="scientific">Pseudoxanthomonas composti</name>
    <dbReference type="NCBI Taxonomy" id="2137479"/>
    <lineage>
        <taxon>Bacteria</taxon>
        <taxon>Pseudomonadati</taxon>
        <taxon>Pseudomonadota</taxon>
        <taxon>Gammaproteobacteria</taxon>
        <taxon>Lysobacterales</taxon>
        <taxon>Lysobacteraceae</taxon>
        <taxon>Pseudoxanthomonas</taxon>
    </lineage>
</organism>
<proteinExistence type="inferred from homology"/>
<dbReference type="CDD" id="cd08982">
    <property type="entry name" value="GH43-like"/>
    <property type="match status" value="1"/>
</dbReference>
<keyword evidence="3" id="KW-0326">Glycosidase</keyword>
<dbReference type="SUPFAM" id="SSF49265">
    <property type="entry name" value="Fibronectin type III"/>
    <property type="match status" value="1"/>
</dbReference>
<evidence type="ECO:0000313" key="7">
    <source>
        <dbReference type="EMBL" id="RXR05928.1"/>
    </source>
</evidence>
<feature type="chain" id="PRO_5020735733" evidence="4">
    <location>
        <begin position="20"/>
        <end position="611"/>
    </location>
</feature>
<dbReference type="Gene3D" id="2.60.120.260">
    <property type="entry name" value="Galactose-binding domain-like"/>
    <property type="match status" value="1"/>
</dbReference>